<protein>
    <recommendedName>
        <fullName evidence="2">ubiquitinyl hydrolase 1</fullName>
        <ecNumber evidence="2">3.4.19.12</ecNumber>
    </recommendedName>
</protein>
<keyword evidence="5 9" id="KW-0378">Hydrolase</keyword>
<dbReference type="STRING" id="708197.A0A166NAB1"/>
<evidence type="ECO:0000256" key="1">
    <source>
        <dbReference type="ARBA" id="ARBA00000707"/>
    </source>
</evidence>
<feature type="compositionally biased region" description="Polar residues" evidence="7">
    <location>
        <begin position="1193"/>
        <end position="1203"/>
    </location>
</feature>
<dbReference type="PROSITE" id="PS00972">
    <property type="entry name" value="USP_1"/>
    <property type="match status" value="1"/>
</dbReference>
<dbReference type="Proteomes" id="UP000076552">
    <property type="component" value="Unassembled WGS sequence"/>
</dbReference>
<dbReference type="CDD" id="cd02666">
    <property type="entry name" value="Peptidase_C19J"/>
    <property type="match status" value="1"/>
</dbReference>
<name>A0A166NAB1_9PEZI</name>
<dbReference type="GO" id="GO:0004843">
    <property type="term" value="F:cysteine-type deubiquitinase activity"/>
    <property type="evidence" value="ECO:0007669"/>
    <property type="project" value="UniProtKB-EC"/>
</dbReference>
<evidence type="ECO:0000256" key="5">
    <source>
        <dbReference type="ARBA" id="ARBA00022801"/>
    </source>
</evidence>
<evidence type="ECO:0000313" key="9">
    <source>
        <dbReference type="EMBL" id="KZL65471.1"/>
    </source>
</evidence>
<dbReference type="EMBL" id="LFIV01000220">
    <property type="protein sequence ID" value="KZL65471.1"/>
    <property type="molecule type" value="Genomic_DNA"/>
</dbReference>
<keyword evidence="3" id="KW-0645">Protease</keyword>
<dbReference type="InterPro" id="IPR044635">
    <property type="entry name" value="UBP14-like"/>
</dbReference>
<dbReference type="PROSITE" id="PS50235">
    <property type="entry name" value="USP_3"/>
    <property type="match status" value="1"/>
</dbReference>
<reference evidence="9 10" key="1">
    <citation type="submission" date="2015-06" db="EMBL/GenBank/DDBJ databases">
        <title>Survival trade-offs in plant roots during colonization by closely related pathogenic and mutualistic fungi.</title>
        <authorList>
            <person name="Hacquard S."/>
            <person name="Kracher B."/>
            <person name="Hiruma K."/>
            <person name="Weinman A."/>
            <person name="Muench P."/>
            <person name="Garrido Oter R."/>
            <person name="Ver Loren van Themaat E."/>
            <person name="Dallerey J.-F."/>
            <person name="Damm U."/>
            <person name="Henrissat B."/>
            <person name="Lespinet O."/>
            <person name="Thon M."/>
            <person name="Kemen E."/>
            <person name="McHardy A.C."/>
            <person name="Schulze-Lefert P."/>
            <person name="O'Connell R.J."/>
        </authorList>
    </citation>
    <scope>NUCLEOTIDE SEQUENCE [LARGE SCALE GENOMIC DNA]</scope>
    <source>
        <strain evidence="9 10">0861</strain>
    </source>
</reference>
<feature type="region of interest" description="Disordered" evidence="7">
    <location>
        <begin position="1"/>
        <end position="28"/>
    </location>
</feature>
<dbReference type="GO" id="GO:0061136">
    <property type="term" value="P:regulation of proteasomal protein catabolic process"/>
    <property type="evidence" value="ECO:0007669"/>
    <property type="project" value="TreeGrafter"/>
</dbReference>
<feature type="compositionally biased region" description="Polar residues" evidence="7">
    <location>
        <begin position="1"/>
        <end position="18"/>
    </location>
</feature>
<feature type="compositionally biased region" description="Pro residues" evidence="7">
    <location>
        <begin position="715"/>
        <end position="733"/>
    </location>
</feature>
<dbReference type="Pfam" id="PF00443">
    <property type="entry name" value="UCH"/>
    <property type="match status" value="1"/>
</dbReference>
<dbReference type="Pfam" id="PF13446">
    <property type="entry name" value="RPT"/>
    <property type="match status" value="2"/>
</dbReference>
<comment type="caution">
    <text evidence="9">The sequence shown here is derived from an EMBL/GenBank/DDBJ whole genome shotgun (WGS) entry which is preliminary data.</text>
</comment>
<accession>A0A166NAB1</accession>
<evidence type="ECO:0000256" key="4">
    <source>
        <dbReference type="ARBA" id="ARBA00022786"/>
    </source>
</evidence>
<dbReference type="EC" id="3.4.19.12" evidence="2"/>
<dbReference type="AlphaFoldDB" id="A0A166NAB1"/>
<comment type="catalytic activity">
    <reaction evidence="1">
        <text>Thiol-dependent hydrolysis of ester, thioester, amide, peptide and isopeptide bonds formed by the C-terminal Gly of ubiquitin (a 76-residue protein attached to proteins as an intracellular targeting signal).</text>
        <dbReference type="EC" id="3.4.19.12"/>
    </reaction>
</comment>
<dbReference type="InterPro" id="IPR018200">
    <property type="entry name" value="USP_CS"/>
</dbReference>
<dbReference type="InterPro" id="IPR038765">
    <property type="entry name" value="Papain-like_cys_pep_sf"/>
</dbReference>
<evidence type="ECO:0000256" key="2">
    <source>
        <dbReference type="ARBA" id="ARBA00012759"/>
    </source>
</evidence>
<feature type="domain" description="USP" evidence="8">
    <location>
        <begin position="586"/>
        <end position="1174"/>
    </location>
</feature>
<dbReference type="Gene3D" id="3.90.70.10">
    <property type="entry name" value="Cysteine proteinases"/>
    <property type="match status" value="2"/>
</dbReference>
<dbReference type="SUPFAM" id="SSF54001">
    <property type="entry name" value="Cysteine proteinases"/>
    <property type="match status" value="1"/>
</dbReference>
<dbReference type="GO" id="GO:0070628">
    <property type="term" value="F:proteasome binding"/>
    <property type="evidence" value="ECO:0007669"/>
    <property type="project" value="TreeGrafter"/>
</dbReference>
<proteinExistence type="predicted"/>
<evidence type="ECO:0000256" key="6">
    <source>
        <dbReference type="ARBA" id="ARBA00022807"/>
    </source>
</evidence>
<evidence type="ECO:0000256" key="3">
    <source>
        <dbReference type="ARBA" id="ARBA00022670"/>
    </source>
</evidence>
<sequence>MVISDQYSIMSPSDSPTAQHWEGRPTPVKENMLGKAGRLAPRWVQDLLNSDLDSGSFARIEWDREARCSNTGVPHRLVLVGNQSSAEGRNPGVLSCVCCNCDFHFILRTSWDPDQLVCLCRPQNLHFPPKETDFYLHHLVNVKEPIRPANSVSDYHPMIREALLAVEHFACSAPRCTFQVSVEISRPRLKREWVRLLLDKQRILDNLARARKLSPERFADARDDWSTSAPSTLNTYLRDLLDKPNPRNISRRNKRFQVVFGDECYAIFRAIQFTEENLDKDGVFEPYFIPPMLEPGTPGIPTKLSTLRAFIEDLQAEAESLIIRSGKPGENRPYVGNRLFKELQCFEYPQNKVPQSATEAHRVLGVLPDFDKTLIFYAYNRQSALCEKRRQTYVEALRDIALLTADEDFQTRAIQELTIVEGMDPSGTHGAGDELETQAYSFFSLQYTASDDNVISAYNTKLEHSPAQADFAKEMLQIIGRHRSSDRILTHANGPMDVASAYRILEADPQWPDNTIVMLCSVKLNKDPKSKATAEVAIKAMDAIASDRNSDEIRQAVKALEQESGRPSQQEKAEPVPSSNTSNLPVGLENIGNTCYLNSILQYLNTVVPIKDLLARYPMHELGLDDSDIQRRLIGGNKLKIDRAEAVVARVFVEELERLLNDLGGSQASAIRPSQRLANAVLLPTSNLTEEPIPQQKTKDTAEQKTLEVMGAQFPAPPPLPARPPPGPPPGPPTQKTQQVEDVDMVNVTVDPVSESASSVSSQTLVNMSDVDHEKREYVPEDKTDIRIVSQPVEAPVSELVSDSDVKMTGVETPSLNVEQRVLKALETQTRTSGTEQQDVEEVMGSIINRLQAAIRPTRTDATDGIQWEPIMETFYVELTNHTKFPNQDKYKLDSTLERAITAYPAEAGPTNIHDGLSRNFDLQRVVAGKEDIMRFTSIKRLPPILHVLIQRTQNNGHKNMNPVEVFETLYLDRYMDTPDDPQFFKLRQKGWALQQRLEQLNNIPKTTAEDAEIIDSFVNDFVHVNKADIPEPGSLLEGLPTSPLDFAGEDSSFPTYNPSETSLDKNGPPDTTGFTLEGRQQINNMHVEEVKTYKAELEELFSQHKKHAYRLHAVICHSGQLRAGHYWVWIHDFEAGVWRKYNDRTVTETPNTEEVLKTLNSNGDPYYLCYVQDGKERELVKVPKRSLPEPSTPSQGNSLGNTTKGGAKDADGDIDLLDMDGPTVDAQSAPNASLSIGELSTDTVERGQT</sequence>
<dbReference type="PANTHER" id="PTHR43982:SF6">
    <property type="entry name" value="UBIQUITIN CARBOXYL-TERMINAL HYDROLASE 2-RELATED"/>
    <property type="match status" value="1"/>
</dbReference>
<organism evidence="9 10">
    <name type="scientific">Colletotrichum tofieldiae</name>
    <dbReference type="NCBI Taxonomy" id="708197"/>
    <lineage>
        <taxon>Eukaryota</taxon>
        <taxon>Fungi</taxon>
        <taxon>Dikarya</taxon>
        <taxon>Ascomycota</taxon>
        <taxon>Pezizomycotina</taxon>
        <taxon>Sordariomycetes</taxon>
        <taxon>Hypocreomycetidae</taxon>
        <taxon>Glomerellales</taxon>
        <taxon>Glomerellaceae</taxon>
        <taxon>Colletotrichum</taxon>
        <taxon>Colletotrichum spaethianum species complex</taxon>
    </lineage>
</organism>
<dbReference type="PANTHER" id="PTHR43982">
    <property type="entry name" value="UBIQUITIN CARBOXYL-TERMINAL HYDROLASE"/>
    <property type="match status" value="1"/>
</dbReference>
<evidence type="ECO:0000259" key="8">
    <source>
        <dbReference type="PROSITE" id="PS50235"/>
    </source>
</evidence>
<feature type="compositionally biased region" description="Basic and acidic residues" evidence="7">
    <location>
        <begin position="560"/>
        <end position="574"/>
    </location>
</feature>
<dbReference type="GO" id="GO:0043161">
    <property type="term" value="P:proteasome-mediated ubiquitin-dependent protein catabolic process"/>
    <property type="evidence" value="ECO:0007669"/>
    <property type="project" value="InterPro"/>
</dbReference>
<evidence type="ECO:0000313" key="10">
    <source>
        <dbReference type="Proteomes" id="UP000076552"/>
    </source>
</evidence>
<evidence type="ECO:0000256" key="7">
    <source>
        <dbReference type="SAM" id="MobiDB-lite"/>
    </source>
</evidence>
<keyword evidence="4" id="KW-0833">Ubl conjugation pathway</keyword>
<dbReference type="InterPro" id="IPR025305">
    <property type="entry name" value="UCH_repeat_domain"/>
</dbReference>
<feature type="compositionally biased region" description="Polar residues" evidence="7">
    <location>
        <begin position="1226"/>
        <end position="1243"/>
    </location>
</feature>
<dbReference type="PROSITE" id="PS00973">
    <property type="entry name" value="USP_2"/>
    <property type="match status" value="1"/>
</dbReference>
<keyword evidence="6" id="KW-0788">Thiol protease</keyword>
<gene>
    <name evidence="9" type="ORF">CT0861_00320</name>
</gene>
<feature type="region of interest" description="Disordered" evidence="7">
    <location>
        <begin position="712"/>
        <end position="738"/>
    </location>
</feature>
<feature type="region of interest" description="Disordered" evidence="7">
    <location>
        <begin position="560"/>
        <end position="584"/>
    </location>
</feature>
<keyword evidence="10" id="KW-1185">Reference proteome</keyword>
<dbReference type="InterPro" id="IPR001394">
    <property type="entry name" value="Peptidase_C19_UCH"/>
</dbReference>
<dbReference type="GO" id="GO:0016579">
    <property type="term" value="P:protein deubiquitination"/>
    <property type="evidence" value="ECO:0007669"/>
    <property type="project" value="InterPro"/>
</dbReference>
<dbReference type="InterPro" id="IPR028889">
    <property type="entry name" value="USP"/>
</dbReference>
<feature type="region of interest" description="Disordered" evidence="7">
    <location>
        <begin position="1185"/>
        <end position="1250"/>
    </location>
</feature>